<dbReference type="RefSeq" id="WP_093278131.1">
    <property type="nucleotide sequence ID" value="NZ_FNDD01000030.1"/>
</dbReference>
<evidence type="ECO:0000256" key="1">
    <source>
        <dbReference type="SAM" id="Phobius"/>
    </source>
</evidence>
<dbReference type="InterPro" id="IPR012902">
    <property type="entry name" value="N_methyl_site"/>
</dbReference>
<name>A0A1G8FGZ7_9VIBR</name>
<gene>
    <name evidence="2" type="ORF">SAMN04488136_13057</name>
</gene>
<proteinExistence type="predicted"/>
<sequence>MKRQKGFTLLEVMWGIAILSVIVGAISLGIRDSSDKSRAKYSSRFVLTELNRALDDYYGLKISGSDDACLDLDVSFDDLVHSKFLDADLLENSKIESVDLKYLKRTIEPKYITSKQIEFEFTDEPATTNFAAKAPIAYSSLKGRELTYIQTILQDRHLSPVAGMYKASPYGCWEQAF</sequence>
<dbReference type="PROSITE" id="PS00409">
    <property type="entry name" value="PROKAR_NTER_METHYL"/>
    <property type="match status" value="1"/>
</dbReference>
<keyword evidence="3" id="KW-1185">Reference proteome</keyword>
<dbReference type="NCBIfam" id="TIGR02532">
    <property type="entry name" value="IV_pilin_GFxxxE"/>
    <property type="match status" value="1"/>
</dbReference>
<keyword evidence="1" id="KW-1133">Transmembrane helix</keyword>
<keyword evidence="1" id="KW-0472">Membrane</keyword>
<protein>
    <submittedName>
        <fullName evidence="2">Prepilin-type N-terminal cleavage/methylation domain-containing protein</fullName>
    </submittedName>
</protein>
<evidence type="ECO:0000313" key="2">
    <source>
        <dbReference type="EMBL" id="SDH81326.1"/>
    </source>
</evidence>
<reference evidence="2 3" key="1">
    <citation type="submission" date="2016-10" db="EMBL/GenBank/DDBJ databases">
        <authorList>
            <person name="de Groot N.N."/>
        </authorList>
    </citation>
    <scope>NUCLEOTIDE SEQUENCE [LARGE SCALE GENOMIC DNA]</scope>
    <source>
        <strain evidence="2 3">CGMCC 1.10228</strain>
    </source>
</reference>
<evidence type="ECO:0000313" key="3">
    <source>
        <dbReference type="Proteomes" id="UP000198854"/>
    </source>
</evidence>
<dbReference type="OrthoDB" id="9795612at2"/>
<dbReference type="Pfam" id="PF07963">
    <property type="entry name" value="N_methyl"/>
    <property type="match status" value="1"/>
</dbReference>
<dbReference type="AlphaFoldDB" id="A0A1G8FGZ7"/>
<dbReference type="EMBL" id="FNDD01000030">
    <property type="protein sequence ID" value="SDH81326.1"/>
    <property type="molecule type" value="Genomic_DNA"/>
</dbReference>
<organism evidence="2 3">
    <name type="scientific">Vibrio xiamenensis</name>
    <dbReference type="NCBI Taxonomy" id="861298"/>
    <lineage>
        <taxon>Bacteria</taxon>
        <taxon>Pseudomonadati</taxon>
        <taxon>Pseudomonadota</taxon>
        <taxon>Gammaproteobacteria</taxon>
        <taxon>Vibrionales</taxon>
        <taxon>Vibrionaceae</taxon>
        <taxon>Vibrio</taxon>
    </lineage>
</organism>
<dbReference type="STRING" id="861298.SAMN04488136_13057"/>
<keyword evidence="1" id="KW-0812">Transmembrane</keyword>
<accession>A0A1G8FGZ7</accession>
<feature type="transmembrane region" description="Helical" evidence="1">
    <location>
        <begin position="12"/>
        <end position="30"/>
    </location>
</feature>
<dbReference type="Proteomes" id="UP000198854">
    <property type="component" value="Unassembled WGS sequence"/>
</dbReference>